<feature type="compositionally biased region" description="Polar residues" evidence="1">
    <location>
        <begin position="114"/>
        <end position="123"/>
    </location>
</feature>
<accession>A0AAN9MKG4</accession>
<comment type="caution">
    <text evidence="2">The sequence shown here is derived from an EMBL/GenBank/DDBJ whole genome shotgun (WGS) entry which is preliminary data.</text>
</comment>
<dbReference type="EMBL" id="JAYMYR010000006">
    <property type="protein sequence ID" value="KAK7356279.1"/>
    <property type="molecule type" value="Genomic_DNA"/>
</dbReference>
<sequence>MSLAPWRCPHASRPDDARMPRTLTMPACLSRPGVARMLRTLAKPACLSRPGDVRIPRALAIHHQCWWGLRNASAPMNTKKTVILIGRRYPNFPSYPSSNPKPQRVQGKRVCGPRNSTCPSSQRGYRQPPVPEWSLLYCVSTPSWQKLLITNPNRNREKIPQKSQQKRRKSKQFLTSIKYFWNIAQQFSALYNVGFGSVFAREV</sequence>
<gene>
    <name evidence="2" type="ORF">VNO80_15547</name>
</gene>
<keyword evidence="3" id="KW-1185">Reference proteome</keyword>
<feature type="region of interest" description="Disordered" evidence="1">
    <location>
        <begin position="95"/>
        <end position="123"/>
    </location>
</feature>
<name>A0AAN9MKG4_PHACN</name>
<reference evidence="2 3" key="1">
    <citation type="submission" date="2024-01" db="EMBL/GenBank/DDBJ databases">
        <title>The genomes of 5 underutilized Papilionoideae crops provide insights into root nodulation and disease resistanc.</title>
        <authorList>
            <person name="Jiang F."/>
        </authorList>
    </citation>
    <scope>NUCLEOTIDE SEQUENCE [LARGE SCALE GENOMIC DNA]</scope>
    <source>
        <strain evidence="2">JINMINGXINNONG_FW02</strain>
        <tissue evidence="2">Leaves</tissue>
    </source>
</reference>
<organism evidence="2 3">
    <name type="scientific">Phaseolus coccineus</name>
    <name type="common">Scarlet runner bean</name>
    <name type="synonym">Phaseolus multiflorus</name>
    <dbReference type="NCBI Taxonomy" id="3886"/>
    <lineage>
        <taxon>Eukaryota</taxon>
        <taxon>Viridiplantae</taxon>
        <taxon>Streptophyta</taxon>
        <taxon>Embryophyta</taxon>
        <taxon>Tracheophyta</taxon>
        <taxon>Spermatophyta</taxon>
        <taxon>Magnoliopsida</taxon>
        <taxon>eudicotyledons</taxon>
        <taxon>Gunneridae</taxon>
        <taxon>Pentapetalae</taxon>
        <taxon>rosids</taxon>
        <taxon>fabids</taxon>
        <taxon>Fabales</taxon>
        <taxon>Fabaceae</taxon>
        <taxon>Papilionoideae</taxon>
        <taxon>50 kb inversion clade</taxon>
        <taxon>NPAAA clade</taxon>
        <taxon>indigoferoid/millettioid clade</taxon>
        <taxon>Phaseoleae</taxon>
        <taxon>Phaseolus</taxon>
    </lineage>
</organism>
<evidence type="ECO:0000313" key="2">
    <source>
        <dbReference type="EMBL" id="KAK7356279.1"/>
    </source>
</evidence>
<evidence type="ECO:0000313" key="3">
    <source>
        <dbReference type="Proteomes" id="UP001374584"/>
    </source>
</evidence>
<dbReference type="Proteomes" id="UP001374584">
    <property type="component" value="Unassembled WGS sequence"/>
</dbReference>
<dbReference type="AlphaFoldDB" id="A0AAN9MKG4"/>
<protein>
    <submittedName>
        <fullName evidence="2">Uncharacterized protein</fullName>
    </submittedName>
</protein>
<proteinExistence type="predicted"/>
<evidence type="ECO:0000256" key="1">
    <source>
        <dbReference type="SAM" id="MobiDB-lite"/>
    </source>
</evidence>